<evidence type="ECO:0000256" key="2">
    <source>
        <dbReference type="ARBA" id="ARBA00023015"/>
    </source>
</evidence>
<name>A0A3B0V8A0_9ZZZZ</name>
<dbReference type="PANTHER" id="PTHR30126">
    <property type="entry name" value="HTH-TYPE TRANSCRIPTIONAL REGULATOR"/>
    <property type="match status" value="1"/>
</dbReference>
<dbReference type="Gene3D" id="1.10.10.10">
    <property type="entry name" value="Winged helix-like DNA-binding domain superfamily/Winged helix DNA-binding domain"/>
    <property type="match status" value="1"/>
</dbReference>
<sequence length="304" mass="34602">MKKNQRIMDFHHLKIFAAVYQYKSFTRASEQLNISQPTISEHIKNLEAEFSCRLFDRLGRRIAPTPKADRLYPEVIRLLDELEKLSEDFLYEDGLVRGNLIIGASTIPGTYILPALAARFRAAHPDTAFEIIINDTSKIADMVLNHEIFIGVVGARKDSPLLQYRPFSKDELVFVRARDYQSESLGTPLADGPVILREEGSGTRVNMLRLLALSGIEIKEERIAAILGSSASVKEAVRAGLGISCLSRLAVQDELARGEFIEIPLPRQNMRRDFYLIRYTKRTMPNHYQAFWDYLRQTSVSEAR</sequence>
<dbReference type="GO" id="GO:0003700">
    <property type="term" value="F:DNA-binding transcription factor activity"/>
    <property type="evidence" value="ECO:0007669"/>
    <property type="project" value="InterPro"/>
</dbReference>
<evidence type="ECO:0000313" key="6">
    <source>
        <dbReference type="EMBL" id="VAW34327.1"/>
    </source>
</evidence>
<comment type="similarity">
    <text evidence="1">Belongs to the LysR transcriptional regulatory family.</text>
</comment>
<dbReference type="InterPro" id="IPR036390">
    <property type="entry name" value="WH_DNA-bd_sf"/>
</dbReference>
<evidence type="ECO:0000259" key="5">
    <source>
        <dbReference type="PROSITE" id="PS50931"/>
    </source>
</evidence>
<evidence type="ECO:0000256" key="4">
    <source>
        <dbReference type="ARBA" id="ARBA00023163"/>
    </source>
</evidence>
<dbReference type="Gene3D" id="3.40.190.10">
    <property type="entry name" value="Periplasmic binding protein-like II"/>
    <property type="match status" value="2"/>
</dbReference>
<dbReference type="InterPro" id="IPR047788">
    <property type="entry name" value="LysR-like_Sec_metab"/>
</dbReference>
<keyword evidence="2" id="KW-0805">Transcription regulation</keyword>
<reference evidence="6" key="1">
    <citation type="submission" date="2018-06" db="EMBL/GenBank/DDBJ databases">
        <authorList>
            <person name="Zhirakovskaya E."/>
        </authorList>
    </citation>
    <scope>NUCLEOTIDE SEQUENCE</scope>
</reference>
<dbReference type="NCBIfam" id="NF040786">
    <property type="entry name" value="LysR_Sec_metab"/>
    <property type="match status" value="1"/>
</dbReference>
<protein>
    <submittedName>
        <fullName evidence="6">Transcriptional regulator, LysR family</fullName>
    </submittedName>
</protein>
<dbReference type="EMBL" id="UOEX01000096">
    <property type="protein sequence ID" value="VAW34327.1"/>
    <property type="molecule type" value="Genomic_DNA"/>
</dbReference>
<proteinExistence type="inferred from homology"/>
<organism evidence="6">
    <name type="scientific">hydrothermal vent metagenome</name>
    <dbReference type="NCBI Taxonomy" id="652676"/>
    <lineage>
        <taxon>unclassified sequences</taxon>
        <taxon>metagenomes</taxon>
        <taxon>ecological metagenomes</taxon>
    </lineage>
</organism>
<feature type="domain" description="HTH lysR-type" evidence="5">
    <location>
        <begin position="8"/>
        <end position="65"/>
    </location>
</feature>
<accession>A0A3B0V8A0</accession>
<dbReference type="GO" id="GO:0000976">
    <property type="term" value="F:transcription cis-regulatory region binding"/>
    <property type="evidence" value="ECO:0007669"/>
    <property type="project" value="TreeGrafter"/>
</dbReference>
<dbReference type="InterPro" id="IPR036388">
    <property type="entry name" value="WH-like_DNA-bd_sf"/>
</dbReference>
<dbReference type="InterPro" id="IPR005119">
    <property type="entry name" value="LysR_subst-bd"/>
</dbReference>
<dbReference type="AlphaFoldDB" id="A0A3B0V8A0"/>
<evidence type="ECO:0000256" key="3">
    <source>
        <dbReference type="ARBA" id="ARBA00023125"/>
    </source>
</evidence>
<dbReference type="Pfam" id="PF03466">
    <property type="entry name" value="LysR_substrate"/>
    <property type="match status" value="1"/>
</dbReference>
<evidence type="ECO:0000256" key="1">
    <source>
        <dbReference type="ARBA" id="ARBA00009437"/>
    </source>
</evidence>
<dbReference type="SUPFAM" id="SSF46785">
    <property type="entry name" value="Winged helix' DNA-binding domain"/>
    <property type="match status" value="1"/>
</dbReference>
<dbReference type="CDD" id="cd08420">
    <property type="entry name" value="PBP2_CysL_like"/>
    <property type="match status" value="1"/>
</dbReference>
<keyword evidence="4" id="KW-0804">Transcription</keyword>
<dbReference type="InterPro" id="IPR000847">
    <property type="entry name" value="LysR_HTH_N"/>
</dbReference>
<dbReference type="SUPFAM" id="SSF53850">
    <property type="entry name" value="Periplasmic binding protein-like II"/>
    <property type="match status" value="1"/>
</dbReference>
<dbReference type="Pfam" id="PF00126">
    <property type="entry name" value="HTH_1"/>
    <property type="match status" value="1"/>
</dbReference>
<dbReference type="PANTHER" id="PTHR30126:SF64">
    <property type="entry name" value="HTH-TYPE TRANSCRIPTIONAL REGULATOR CITR"/>
    <property type="match status" value="1"/>
</dbReference>
<dbReference type="PROSITE" id="PS50931">
    <property type="entry name" value="HTH_LYSR"/>
    <property type="match status" value="1"/>
</dbReference>
<dbReference type="PRINTS" id="PR00039">
    <property type="entry name" value="HTHLYSR"/>
</dbReference>
<dbReference type="FunFam" id="1.10.10.10:FF:000001">
    <property type="entry name" value="LysR family transcriptional regulator"/>
    <property type="match status" value="1"/>
</dbReference>
<keyword evidence="3" id="KW-0238">DNA-binding</keyword>
<gene>
    <name evidence="6" type="ORF">MNBD_DELTA03-299</name>
</gene>